<feature type="transmembrane region" description="Helical" evidence="6">
    <location>
        <begin position="393"/>
        <end position="413"/>
    </location>
</feature>
<dbReference type="SUPFAM" id="SSF103473">
    <property type="entry name" value="MFS general substrate transporter"/>
    <property type="match status" value="1"/>
</dbReference>
<feature type="transmembrane region" description="Helical" evidence="6">
    <location>
        <begin position="57"/>
        <end position="77"/>
    </location>
</feature>
<dbReference type="RefSeq" id="WP_307201952.1">
    <property type="nucleotide sequence ID" value="NZ_JAUSSU010000002.1"/>
</dbReference>
<sequence>MKTINSEQSLPSSSSTATRAAFGGTWLLIAGILIIAFNLRAPITAVGPIVSNIQQTFGISSTMTGLLTTLPLLAFALISPLAPRIASRIGMETSLFLAMLVLAGAVITRSLPTLTALLAGTVLLGMAIAIANVLLPSLIKRDFPASLGLMTGLFSVVMNLGAGLASGFSIPMAVGLELGWEGMLASWSLLALIAAAAWLPQVRVRQLQHKQRLVKTDHNRNSATGAAAGNKLLRSALAWQVTLFMGLQSFSFYVNITWLPELLHDRGMSHSGAGWMLFLLQIVSLPATFIVPIIAAKSLSQRPLAMITAILLVVSYLGLLIAPSAWIPLWIMLLGISGGAGFSLAVMFFVLRTASTEQSAELSGMAQSIGYLLAAAGPLLFGLLHDATHDWTASLWMILIVSALFGLAGWYAAADKTVNAQ</sequence>
<evidence type="ECO:0000256" key="6">
    <source>
        <dbReference type="SAM" id="Phobius"/>
    </source>
</evidence>
<dbReference type="EMBL" id="JAUSSU010000002">
    <property type="protein sequence ID" value="MDQ0111753.1"/>
    <property type="molecule type" value="Genomic_DNA"/>
</dbReference>
<keyword evidence="5 6" id="KW-0472">Membrane</keyword>
<evidence type="ECO:0000313" key="9">
    <source>
        <dbReference type="Proteomes" id="UP001229346"/>
    </source>
</evidence>
<accession>A0ABT9TWP3</accession>
<dbReference type="CDD" id="cd17339">
    <property type="entry name" value="MFS_NIMT_CynX_like"/>
    <property type="match status" value="1"/>
</dbReference>
<feature type="transmembrane region" description="Helical" evidence="6">
    <location>
        <begin position="89"/>
        <end position="108"/>
    </location>
</feature>
<name>A0ABT9TWP3_PAEHA</name>
<dbReference type="InterPro" id="IPR052524">
    <property type="entry name" value="MFS_Cyanate_Porter"/>
</dbReference>
<dbReference type="InterPro" id="IPR036259">
    <property type="entry name" value="MFS_trans_sf"/>
</dbReference>
<dbReference type="Pfam" id="PF07690">
    <property type="entry name" value="MFS_1"/>
    <property type="match status" value="1"/>
</dbReference>
<feature type="domain" description="Major facilitator superfamily (MFS) profile" evidence="7">
    <location>
        <begin position="24"/>
        <end position="417"/>
    </location>
</feature>
<feature type="transmembrane region" description="Helical" evidence="6">
    <location>
        <begin position="236"/>
        <end position="254"/>
    </location>
</feature>
<dbReference type="InterPro" id="IPR011701">
    <property type="entry name" value="MFS"/>
</dbReference>
<feature type="transmembrane region" description="Helical" evidence="6">
    <location>
        <begin position="20"/>
        <end position="37"/>
    </location>
</feature>
<feature type="transmembrane region" description="Helical" evidence="6">
    <location>
        <begin position="147"/>
        <end position="170"/>
    </location>
</feature>
<dbReference type="Proteomes" id="UP001229346">
    <property type="component" value="Unassembled WGS sequence"/>
</dbReference>
<protein>
    <submittedName>
        <fullName evidence="8">CP family cyanate transporter-like MFS transporter</fullName>
    </submittedName>
</protein>
<dbReference type="PANTHER" id="PTHR23523:SF2">
    <property type="entry name" value="2-NITROIMIDAZOLE TRANSPORTER"/>
    <property type="match status" value="1"/>
</dbReference>
<keyword evidence="3 6" id="KW-0812">Transmembrane</keyword>
<gene>
    <name evidence="8" type="ORF">J2T15_001186</name>
</gene>
<proteinExistence type="predicted"/>
<evidence type="ECO:0000256" key="3">
    <source>
        <dbReference type="ARBA" id="ARBA00022692"/>
    </source>
</evidence>
<dbReference type="InterPro" id="IPR020846">
    <property type="entry name" value="MFS_dom"/>
</dbReference>
<comment type="subcellular location">
    <subcellularLocation>
        <location evidence="1">Cell membrane</location>
        <topology evidence="1">Multi-pass membrane protein</topology>
    </subcellularLocation>
</comment>
<feature type="transmembrane region" description="Helical" evidence="6">
    <location>
        <begin position="114"/>
        <end position="135"/>
    </location>
</feature>
<evidence type="ECO:0000256" key="5">
    <source>
        <dbReference type="ARBA" id="ARBA00023136"/>
    </source>
</evidence>
<feature type="transmembrane region" description="Helical" evidence="6">
    <location>
        <begin position="303"/>
        <end position="321"/>
    </location>
</feature>
<dbReference type="PANTHER" id="PTHR23523">
    <property type="match status" value="1"/>
</dbReference>
<keyword evidence="9" id="KW-1185">Reference proteome</keyword>
<evidence type="ECO:0000313" key="8">
    <source>
        <dbReference type="EMBL" id="MDQ0111753.1"/>
    </source>
</evidence>
<dbReference type="PROSITE" id="PS50850">
    <property type="entry name" value="MFS"/>
    <property type="match status" value="1"/>
</dbReference>
<keyword evidence="2" id="KW-0813">Transport</keyword>
<feature type="transmembrane region" description="Helical" evidence="6">
    <location>
        <begin position="327"/>
        <end position="350"/>
    </location>
</feature>
<comment type="caution">
    <text evidence="8">The sequence shown here is derived from an EMBL/GenBank/DDBJ whole genome shotgun (WGS) entry which is preliminary data.</text>
</comment>
<organism evidence="8 9">
    <name type="scientific">Paenibacillus harenae</name>
    <dbReference type="NCBI Taxonomy" id="306543"/>
    <lineage>
        <taxon>Bacteria</taxon>
        <taxon>Bacillati</taxon>
        <taxon>Bacillota</taxon>
        <taxon>Bacilli</taxon>
        <taxon>Bacillales</taxon>
        <taxon>Paenibacillaceae</taxon>
        <taxon>Paenibacillus</taxon>
    </lineage>
</organism>
<keyword evidence="4 6" id="KW-1133">Transmembrane helix</keyword>
<evidence type="ECO:0000259" key="7">
    <source>
        <dbReference type="PROSITE" id="PS50850"/>
    </source>
</evidence>
<feature type="transmembrane region" description="Helical" evidence="6">
    <location>
        <begin position="362"/>
        <end position="381"/>
    </location>
</feature>
<evidence type="ECO:0000256" key="1">
    <source>
        <dbReference type="ARBA" id="ARBA00004651"/>
    </source>
</evidence>
<evidence type="ECO:0000256" key="4">
    <source>
        <dbReference type="ARBA" id="ARBA00022989"/>
    </source>
</evidence>
<dbReference type="Gene3D" id="1.20.1250.20">
    <property type="entry name" value="MFS general substrate transporter like domains"/>
    <property type="match status" value="2"/>
</dbReference>
<evidence type="ECO:0000256" key="2">
    <source>
        <dbReference type="ARBA" id="ARBA00022448"/>
    </source>
</evidence>
<feature type="transmembrane region" description="Helical" evidence="6">
    <location>
        <begin position="274"/>
        <end position="296"/>
    </location>
</feature>
<reference evidence="8 9" key="1">
    <citation type="submission" date="2023-07" db="EMBL/GenBank/DDBJ databases">
        <title>Sorghum-associated microbial communities from plants grown in Nebraska, USA.</title>
        <authorList>
            <person name="Schachtman D."/>
        </authorList>
    </citation>
    <scope>NUCLEOTIDE SEQUENCE [LARGE SCALE GENOMIC DNA]</scope>
    <source>
        <strain evidence="8 9">CC482</strain>
    </source>
</reference>
<feature type="transmembrane region" description="Helical" evidence="6">
    <location>
        <begin position="182"/>
        <end position="202"/>
    </location>
</feature>